<evidence type="ECO:0000256" key="2">
    <source>
        <dbReference type="ARBA" id="ARBA00022475"/>
    </source>
</evidence>
<dbReference type="GO" id="GO:0005886">
    <property type="term" value="C:plasma membrane"/>
    <property type="evidence" value="ECO:0007669"/>
    <property type="project" value="UniProtKB-SubCell"/>
</dbReference>
<protein>
    <submittedName>
        <fullName evidence="7">Flippase-like domain-containing protein</fullName>
    </submittedName>
</protein>
<proteinExistence type="predicted"/>
<feature type="transmembrane region" description="Helical" evidence="6">
    <location>
        <begin position="130"/>
        <end position="155"/>
    </location>
</feature>
<evidence type="ECO:0000256" key="3">
    <source>
        <dbReference type="ARBA" id="ARBA00022692"/>
    </source>
</evidence>
<gene>
    <name evidence="7" type="ORF">GWO12_08285</name>
</gene>
<dbReference type="NCBIfam" id="TIGR00374">
    <property type="entry name" value="flippase-like domain"/>
    <property type="match status" value="1"/>
</dbReference>
<dbReference type="InterPro" id="IPR022791">
    <property type="entry name" value="L-PG_synthase/AglD"/>
</dbReference>
<keyword evidence="2" id="KW-1003">Cell membrane</keyword>
<feature type="transmembrane region" description="Helical" evidence="6">
    <location>
        <begin position="324"/>
        <end position="342"/>
    </location>
</feature>
<dbReference type="AlphaFoldDB" id="A0AAE5CBX5"/>
<dbReference type="EMBL" id="JAACAK010000063">
    <property type="protein sequence ID" value="NIR75093.1"/>
    <property type="molecule type" value="Genomic_DNA"/>
</dbReference>
<keyword evidence="5 6" id="KW-0472">Membrane</keyword>
<sequence length="347" mass="37275">MGDRRPATVVGIPVSVIRWGLVIFAAASVVGFLLLFVFSEDWAQEFASLQRFTPIWFLPAAGLTIASWLGGGLRFVVLVGPHEDRLSFFKCTQISVVSTAMGYITPSSTGSGPGTIYGLMRQQLSFGRSAAINAVSFLSNVIFLSLAGLTAWALGATGTVSDIRLPVANLSAAALFRWSAWLFAVGVTVIVLLALLPGVARSAIRRTMGSEHPRIARVLHQFDEMHAGIVAYWKEGKLAFLLAVLTGAIHFGARFVLGYVVLRGFVAEAPFREVMLLHIVIQYLLFFMPTPSGAGIGEVIVAVVMSPFLTSGLVVPYTAVWRLFNNYLTVGIGGGLILGWLGKDGAR</sequence>
<evidence type="ECO:0000313" key="8">
    <source>
        <dbReference type="Proteomes" id="UP000702544"/>
    </source>
</evidence>
<reference evidence="7 8" key="1">
    <citation type="submission" date="2020-01" db="EMBL/GenBank/DDBJ databases">
        <title>Genomes assembled from Gulf of Kutch pelagic sediment metagenomes.</title>
        <authorList>
            <person name="Chandrashekar M."/>
            <person name="Mahajan M.S."/>
            <person name="Dave K.J."/>
            <person name="Vatsa P."/>
            <person name="Nathani N.M."/>
        </authorList>
    </citation>
    <scope>NUCLEOTIDE SEQUENCE [LARGE SCALE GENOMIC DNA]</scope>
    <source>
        <strain evidence="7">KS3-K002</strain>
    </source>
</reference>
<comment type="caution">
    <text evidence="7">The sequence shown here is derived from an EMBL/GenBank/DDBJ whole genome shotgun (WGS) entry which is preliminary data.</text>
</comment>
<dbReference type="Proteomes" id="UP000702544">
    <property type="component" value="Unassembled WGS sequence"/>
</dbReference>
<dbReference type="PANTHER" id="PTHR37693">
    <property type="entry name" value="PHOSPHATIDYLGLYCEROL LYSYLTRANSFERASE"/>
    <property type="match status" value="1"/>
</dbReference>
<feature type="transmembrane region" description="Helical" evidence="6">
    <location>
        <begin position="12"/>
        <end position="36"/>
    </location>
</feature>
<evidence type="ECO:0000313" key="7">
    <source>
        <dbReference type="EMBL" id="NIR75093.1"/>
    </source>
</evidence>
<evidence type="ECO:0000256" key="5">
    <source>
        <dbReference type="ARBA" id="ARBA00023136"/>
    </source>
</evidence>
<keyword evidence="4 6" id="KW-1133">Transmembrane helix</keyword>
<dbReference type="Pfam" id="PF03706">
    <property type="entry name" value="LPG_synthase_TM"/>
    <property type="match status" value="1"/>
</dbReference>
<evidence type="ECO:0000256" key="4">
    <source>
        <dbReference type="ARBA" id="ARBA00022989"/>
    </source>
</evidence>
<feature type="transmembrane region" description="Helical" evidence="6">
    <location>
        <begin position="299"/>
        <end position="318"/>
    </location>
</feature>
<organism evidence="7 8">
    <name type="scientific">Candidatus Kutchimonas denitrificans</name>
    <dbReference type="NCBI Taxonomy" id="3056748"/>
    <lineage>
        <taxon>Bacteria</taxon>
        <taxon>Pseudomonadati</taxon>
        <taxon>Gemmatimonadota</taxon>
        <taxon>Gemmatimonadia</taxon>
        <taxon>Candidatus Palauibacterales</taxon>
        <taxon>Candidatus Palauibacteraceae</taxon>
        <taxon>Candidatus Kutchimonas</taxon>
    </lineage>
</organism>
<accession>A0AAE5CBX5</accession>
<name>A0AAE5CBX5_9BACT</name>
<comment type="subcellular location">
    <subcellularLocation>
        <location evidence="1">Cell membrane</location>
        <topology evidence="1">Multi-pass membrane protein</topology>
    </subcellularLocation>
</comment>
<evidence type="ECO:0000256" key="1">
    <source>
        <dbReference type="ARBA" id="ARBA00004651"/>
    </source>
</evidence>
<feature type="transmembrane region" description="Helical" evidence="6">
    <location>
        <begin position="56"/>
        <end position="80"/>
    </location>
</feature>
<evidence type="ECO:0000256" key="6">
    <source>
        <dbReference type="SAM" id="Phobius"/>
    </source>
</evidence>
<feature type="transmembrane region" description="Helical" evidence="6">
    <location>
        <begin position="238"/>
        <end position="257"/>
    </location>
</feature>
<feature type="transmembrane region" description="Helical" evidence="6">
    <location>
        <begin position="175"/>
        <end position="196"/>
    </location>
</feature>
<keyword evidence="3 6" id="KW-0812">Transmembrane</keyword>
<dbReference type="PANTHER" id="PTHR37693:SF1">
    <property type="entry name" value="INTEGRAL MEMBRANE PROTEIN"/>
    <property type="match status" value="1"/>
</dbReference>